<dbReference type="SUPFAM" id="SSF54373">
    <property type="entry name" value="FAD-linked reductases, C-terminal domain"/>
    <property type="match status" value="1"/>
</dbReference>
<protein>
    <submittedName>
        <fullName evidence="6">Uncharacterized protein</fullName>
    </submittedName>
</protein>
<dbReference type="OrthoDB" id="269227at2759"/>
<evidence type="ECO:0000256" key="5">
    <source>
        <dbReference type="ARBA" id="ARBA00023002"/>
    </source>
</evidence>
<gene>
    <name evidence="6" type="ORF">BTUL_0057g00520</name>
</gene>
<evidence type="ECO:0000256" key="3">
    <source>
        <dbReference type="ARBA" id="ARBA00022630"/>
    </source>
</evidence>
<dbReference type="EMBL" id="PQXH01000057">
    <property type="protein sequence ID" value="TGO14185.1"/>
    <property type="molecule type" value="Genomic_DNA"/>
</dbReference>
<evidence type="ECO:0000256" key="2">
    <source>
        <dbReference type="ARBA" id="ARBA00010790"/>
    </source>
</evidence>
<evidence type="ECO:0000313" key="7">
    <source>
        <dbReference type="Proteomes" id="UP000297777"/>
    </source>
</evidence>
<organism evidence="6 7">
    <name type="scientific">Botrytis tulipae</name>
    <dbReference type="NCBI Taxonomy" id="87230"/>
    <lineage>
        <taxon>Eukaryota</taxon>
        <taxon>Fungi</taxon>
        <taxon>Dikarya</taxon>
        <taxon>Ascomycota</taxon>
        <taxon>Pezizomycotina</taxon>
        <taxon>Leotiomycetes</taxon>
        <taxon>Helotiales</taxon>
        <taxon>Sclerotiniaceae</taxon>
        <taxon>Botrytis</taxon>
    </lineage>
</organism>
<sequence length="159" mass="18498">MSVLLSGLDIENFCPALGKSMTEQTIRFCQQEHVNLVSQRPEMLDTEGSKNIRNAVRVHQDSHRDDPVPIPFNDLEPQVYPPCSRRHPWHIQIHRDAFGYGEIPENIDPRIIVDLRWFGYTEPRKENRVTWSRLARDGFGMPEIRILPIIIPAFEIQGM</sequence>
<keyword evidence="3" id="KW-0285">Flavoprotein</keyword>
<comment type="similarity">
    <text evidence="2">Belongs to the GMC oxidoreductase family.</text>
</comment>
<evidence type="ECO:0000313" key="6">
    <source>
        <dbReference type="EMBL" id="TGO14185.1"/>
    </source>
</evidence>
<dbReference type="InterPro" id="IPR051473">
    <property type="entry name" value="P2Ox-like"/>
</dbReference>
<comment type="caution">
    <text evidence="6">The sequence shown here is derived from an EMBL/GenBank/DDBJ whole genome shotgun (WGS) entry which is preliminary data.</text>
</comment>
<accession>A0A4Z1EPN0</accession>
<evidence type="ECO:0000256" key="1">
    <source>
        <dbReference type="ARBA" id="ARBA00001974"/>
    </source>
</evidence>
<dbReference type="GO" id="GO:0016491">
    <property type="term" value="F:oxidoreductase activity"/>
    <property type="evidence" value="ECO:0007669"/>
    <property type="project" value="UniProtKB-KW"/>
</dbReference>
<dbReference type="PANTHER" id="PTHR42784:SF1">
    <property type="entry name" value="PYRANOSE 2-OXIDASE"/>
    <property type="match status" value="1"/>
</dbReference>
<comment type="cofactor">
    <cofactor evidence="1">
        <name>FAD</name>
        <dbReference type="ChEBI" id="CHEBI:57692"/>
    </cofactor>
</comment>
<keyword evidence="7" id="KW-1185">Reference proteome</keyword>
<dbReference type="PANTHER" id="PTHR42784">
    <property type="entry name" value="PYRANOSE 2-OXIDASE"/>
    <property type="match status" value="1"/>
</dbReference>
<evidence type="ECO:0000256" key="4">
    <source>
        <dbReference type="ARBA" id="ARBA00022827"/>
    </source>
</evidence>
<dbReference type="Proteomes" id="UP000297777">
    <property type="component" value="Unassembled WGS sequence"/>
</dbReference>
<keyword evidence="5" id="KW-0560">Oxidoreductase</keyword>
<dbReference type="AlphaFoldDB" id="A0A4Z1EPN0"/>
<name>A0A4Z1EPN0_9HELO</name>
<proteinExistence type="inferred from homology"/>
<keyword evidence="4" id="KW-0274">FAD</keyword>
<reference evidence="6 7" key="1">
    <citation type="submission" date="2017-12" db="EMBL/GenBank/DDBJ databases">
        <title>Comparative genomics of Botrytis spp.</title>
        <authorList>
            <person name="Valero-Jimenez C.A."/>
            <person name="Tapia P."/>
            <person name="Veloso J."/>
            <person name="Silva-Moreno E."/>
            <person name="Staats M."/>
            <person name="Valdes J.H."/>
            <person name="Van Kan J.A.L."/>
        </authorList>
    </citation>
    <scope>NUCLEOTIDE SEQUENCE [LARGE SCALE GENOMIC DNA]</scope>
    <source>
        <strain evidence="6 7">Bt9001</strain>
    </source>
</reference>